<sequence length="62" mass="7615">MLRISRDYIIFNLKNPICENRSDFLNWKCSYHFLMYLEKNIQIIDFQTQNITNIIKNLLVNF</sequence>
<keyword evidence="2" id="KW-1185">Reference proteome</keyword>
<comment type="caution">
    <text evidence="1">The sequence shown here is derived from an EMBL/GenBank/DDBJ whole genome shotgun (WGS) entry which is preliminary data.</text>
</comment>
<protein>
    <submittedName>
        <fullName evidence="1">Uncharacterized protein</fullName>
    </submittedName>
</protein>
<name>A0A502ECC0_9FLAO</name>
<evidence type="ECO:0000313" key="1">
    <source>
        <dbReference type="EMBL" id="TPG34031.1"/>
    </source>
</evidence>
<gene>
    <name evidence="1" type="ORF">EAH81_22780</name>
</gene>
<evidence type="ECO:0000313" key="2">
    <source>
        <dbReference type="Proteomes" id="UP000319700"/>
    </source>
</evidence>
<organism evidence="1 2">
    <name type="scientific">Flavobacterium pectinovorum</name>
    <dbReference type="NCBI Taxonomy" id="29533"/>
    <lineage>
        <taxon>Bacteria</taxon>
        <taxon>Pseudomonadati</taxon>
        <taxon>Bacteroidota</taxon>
        <taxon>Flavobacteriia</taxon>
        <taxon>Flavobacteriales</taxon>
        <taxon>Flavobacteriaceae</taxon>
        <taxon>Flavobacterium</taxon>
    </lineage>
</organism>
<reference evidence="1 2" key="1">
    <citation type="journal article" date="2019" name="Environ. Microbiol.">
        <title>Species interactions and distinct microbial communities in high Arctic permafrost affected cryosols are associated with the CH4 and CO2 gas fluxes.</title>
        <authorList>
            <person name="Altshuler I."/>
            <person name="Hamel J."/>
            <person name="Turney S."/>
            <person name="Magnuson E."/>
            <person name="Levesque R."/>
            <person name="Greer C."/>
            <person name="Whyte L.G."/>
        </authorList>
    </citation>
    <scope>NUCLEOTIDE SEQUENCE [LARGE SCALE GENOMIC DNA]</scope>
    <source>
        <strain evidence="1 2">42</strain>
    </source>
</reference>
<dbReference type="EMBL" id="RCZH01000019">
    <property type="protein sequence ID" value="TPG34031.1"/>
    <property type="molecule type" value="Genomic_DNA"/>
</dbReference>
<accession>A0A502ECC0</accession>
<proteinExistence type="predicted"/>
<dbReference type="Proteomes" id="UP000319700">
    <property type="component" value="Unassembled WGS sequence"/>
</dbReference>
<dbReference type="AlphaFoldDB" id="A0A502ECC0"/>